<keyword evidence="3" id="KW-1185">Reference proteome</keyword>
<organism evidence="2 3">
    <name type="scientific">Lentinula raphanica</name>
    <dbReference type="NCBI Taxonomy" id="153919"/>
    <lineage>
        <taxon>Eukaryota</taxon>
        <taxon>Fungi</taxon>
        <taxon>Dikarya</taxon>
        <taxon>Basidiomycota</taxon>
        <taxon>Agaricomycotina</taxon>
        <taxon>Agaricomycetes</taxon>
        <taxon>Agaricomycetidae</taxon>
        <taxon>Agaricales</taxon>
        <taxon>Marasmiineae</taxon>
        <taxon>Omphalotaceae</taxon>
        <taxon>Lentinula</taxon>
    </lineage>
</organism>
<name>A0AA38U939_9AGAR</name>
<protein>
    <submittedName>
        <fullName evidence="2">Uncharacterized protein</fullName>
    </submittedName>
</protein>
<evidence type="ECO:0000256" key="1">
    <source>
        <dbReference type="SAM" id="MobiDB-lite"/>
    </source>
</evidence>
<dbReference type="InterPro" id="IPR043502">
    <property type="entry name" value="DNA/RNA_pol_sf"/>
</dbReference>
<feature type="region of interest" description="Disordered" evidence="1">
    <location>
        <begin position="159"/>
        <end position="180"/>
    </location>
</feature>
<sequence>MTRDVEAGVRVESQTPGNRDVSRSANEGDLLTADDSQLADLPFYGESVTFESRKDMLQRIWEEDRRLQELDKLLRGEAKEAVWSRQEERRRMVAMDKERMQAVWSERRKRLEGRVRVARRRERELADKGRFRFASWRGRRRPVKVKCFREVLDGKKQCESATRVDSMGGSSAPPSREVPASCSVIPEHTVDPSKNFTQDAFTSPVCVVQEEADFHGTPVDVIPEALDTDTLGPDLFTRNAGLDGAFQKARVDEILRLVQFGNHLSEDQLKRAKDLISEYADCFALSVGEVRQVKGAVHKLNIPDGASFKRKVHQRPLTQPQKQYLHTKIDELLASDIIEQCDPSEVKCVSPTRLAKKAHEGGGLALEELQHRLNDQCIAAGLPPCFDLPPRSVEANGVQLEEGATGEKPPKWRICQNFGEVNKLTEIAPMPQGDIRAKQLALSGHKYLCFFDFASGFYCVDMHP</sequence>
<reference evidence="2" key="1">
    <citation type="submission" date="2022-08" db="EMBL/GenBank/DDBJ databases">
        <authorList>
            <consortium name="DOE Joint Genome Institute"/>
            <person name="Min B."/>
            <person name="Riley R."/>
            <person name="Sierra-Patev S."/>
            <person name="Naranjo-Ortiz M."/>
            <person name="Looney B."/>
            <person name="Konkel Z."/>
            <person name="Slot J.C."/>
            <person name="Sakamoto Y."/>
            <person name="Steenwyk J.L."/>
            <person name="Rokas A."/>
            <person name="Carro J."/>
            <person name="Camarero S."/>
            <person name="Ferreira P."/>
            <person name="Molpeceres G."/>
            <person name="Ruiz-Duenas F.J."/>
            <person name="Serrano A."/>
            <person name="Henrissat B."/>
            <person name="Drula E."/>
            <person name="Hughes K.W."/>
            <person name="Mata J.L."/>
            <person name="Ishikawa N.K."/>
            <person name="Vargas-Isla R."/>
            <person name="Ushijima S."/>
            <person name="Smith C.A."/>
            <person name="Ahrendt S."/>
            <person name="Andreopoulos W."/>
            <person name="He G."/>
            <person name="Labutti K."/>
            <person name="Lipzen A."/>
            <person name="Ng V."/>
            <person name="Sandor L."/>
            <person name="Barry K."/>
            <person name="Martinez A.T."/>
            <person name="Xiao Y."/>
            <person name="Gibbons J.G."/>
            <person name="Terashima K."/>
            <person name="Hibbett D.S."/>
            <person name="Grigoriev I.V."/>
        </authorList>
    </citation>
    <scope>NUCLEOTIDE SEQUENCE</scope>
    <source>
        <strain evidence="2">TFB9207</strain>
    </source>
</reference>
<feature type="region of interest" description="Disordered" evidence="1">
    <location>
        <begin position="1"/>
        <end position="30"/>
    </location>
</feature>
<proteinExistence type="predicted"/>
<dbReference type="Gene3D" id="3.10.10.10">
    <property type="entry name" value="HIV Type 1 Reverse Transcriptase, subunit A, domain 1"/>
    <property type="match status" value="1"/>
</dbReference>
<evidence type="ECO:0000313" key="3">
    <source>
        <dbReference type="Proteomes" id="UP001163846"/>
    </source>
</evidence>
<accession>A0AA38U939</accession>
<dbReference type="SUPFAM" id="SSF56672">
    <property type="entry name" value="DNA/RNA polymerases"/>
    <property type="match status" value="1"/>
</dbReference>
<dbReference type="Proteomes" id="UP001163846">
    <property type="component" value="Unassembled WGS sequence"/>
</dbReference>
<dbReference type="AlphaFoldDB" id="A0AA38U939"/>
<comment type="caution">
    <text evidence="2">The sequence shown here is derived from an EMBL/GenBank/DDBJ whole genome shotgun (WGS) entry which is preliminary data.</text>
</comment>
<evidence type="ECO:0000313" key="2">
    <source>
        <dbReference type="EMBL" id="KAJ3831017.1"/>
    </source>
</evidence>
<dbReference type="EMBL" id="MU807918">
    <property type="protein sequence ID" value="KAJ3831017.1"/>
    <property type="molecule type" value="Genomic_DNA"/>
</dbReference>
<gene>
    <name evidence="2" type="ORF">F5878DRAFT_668039</name>
</gene>
<feature type="non-terminal residue" evidence="2">
    <location>
        <position position="464"/>
    </location>
</feature>